<comment type="caution">
    <text evidence="4">The sequence shown here is derived from an EMBL/GenBank/DDBJ whole genome shotgun (WGS) entry which is preliminary data.</text>
</comment>
<dbReference type="InterPro" id="IPR025392">
    <property type="entry name" value="DUF4124"/>
</dbReference>
<evidence type="ECO:0000259" key="3">
    <source>
        <dbReference type="Pfam" id="PF13511"/>
    </source>
</evidence>
<reference evidence="5" key="1">
    <citation type="journal article" date="2019" name="Int. J. Syst. Evol. Microbiol.">
        <title>The Global Catalogue of Microorganisms (GCM) 10K type strain sequencing project: providing services to taxonomists for standard genome sequencing and annotation.</title>
        <authorList>
            <consortium name="The Broad Institute Genomics Platform"/>
            <consortium name="The Broad Institute Genome Sequencing Center for Infectious Disease"/>
            <person name="Wu L."/>
            <person name="Ma J."/>
        </authorList>
    </citation>
    <scope>NUCLEOTIDE SEQUENCE [LARGE SCALE GENOMIC DNA]</scope>
    <source>
        <strain evidence="5">TISTR 1906</strain>
    </source>
</reference>
<evidence type="ECO:0000256" key="1">
    <source>
        <dbReference type="SAM" id="MobiDB-lite"/>
    </source>
</evidence>
<feature type="chain" id="PRO_5046873733" evidence="2">
    <location>
        <begin position="20"/>
        <end position="203"/>
    </location>
</feature>
<organism evidence="4 5">
    <name type="scientific">Comamonas terrae</name>
    <dbReference type="NCBI Taxonomy" id="673548"/>
    <lineage>
        <taxon>Bacteria</taxon>
        <taxon>Pseudomonadati</taxon>
        <taxon>Pseudomonadota</taxon>
        <taxon>Betaproteobacteria</taxon>
        <taxon>Burkholderiales</taxon>
        <taxon>Comamonadaceae</taxon>
        <taxon>Comamonas</taxon>
    </lineage>
</organism>
<feature type="region of interest" description="Disordered" evidence="1">
    <location>
        <begin position="64"/>
        <end position="101"/>
    </location>
</feature>
<keyword evidence="5" id="KW-1185">Reference proteome</keyword>
<sequence length="203" mass="22176">MRLFALAVLSAFLAQPAAAQVYRCTDSSGAITLTDRPCTSTQSGGLIERKRTDEEIQQERMQAAEAMERRSQQMEMQQRMPDPQTQGPQAAPAQRPDQSLACQEARKELEFVSSVRTVSQDEQRVRINAAIGSVNAACGSNTPLMQEPSQVVVPPPRDPIPISSCHAGFCSDINGSNYNRNGSLLIDQEGRACQILGNMVQCH</sequence>
<dbReference type="Pfam" id="PF13511">
    <property type="entry name" value="DUF4124"/>
    <property type="match status" value="1"/>
</dbReference>
<dbReference type="Proteomes" id="UP001597463">
    <property type="component" value="Unassembled WGS sequence"/>
</dbReference>
<gene>
    <name evidence="4" type="ORF">ACFSW6_07180</name>
</gene>
<feature type="compositionally biased region" description="Low complexity" evidence="1">
    <location>
        <begin position="73"/>
        <end position="98"/>
    </location>
</feature>
<protein>
    <submittedName>
        <fullName evidence="4">DUF4124 domain-containing protein</fullName>
    </submittedName>
</protein>
<evidence type="ECO:0000313" key="5">
    <source>
        <dbReference type="Proteomes" id="UP001597463"/>
    </source>
</evidence>
<evidence type="ECO:0000256" key="2">
    <source>
        <dbReference type="SAM" id="SignalP"/>
    </source>
</evidence>
<name>A0ABW5UJQ5_9BURK</name>
<evidence type="ECO:0000313" key="4">
    <source>
        <dbReference type="EMBL" id="MFD2753867.1"/>
    </source>
</evidence>
<accession>A0ABW5UJQ5</accession>
<dbReference type="RefSeq" id="WP_066470692.1">
    <property type="nucleotide sequence ID" value="NZ_BCNT01000001.1"/>
</dbReference>
<feature type="domain" description="DUF4124" evidence="3">
    <location>
        <begin position="9"/>
        <end position="59"/>
    </location>
</feature>
<dbReference type="EMBL" id="JBHUMV010000003">
    <property type="protein sequence ID" value="MFD2753867.1"/>
    <property type="molecule type" value="Genomic_DNA"/>
</dbReference>
<feature type="signal peptide" evidence="2">
    <location>
        <begin position="1"/>
        <end position="19"/>
    </location>
</feature>
<keyword evidence="2" id="KW-0732">Signal</keyword>
<proteinExistence type="predicted"/>